<feature type="transmembrane region" description="Helical" evidence="2">
    <location>
        <begin position="7"/>
        <end position="26"/>
    </location>
</feature>
<dbReference type="OrthoDB" id="9810270at2"/>
<sequence>MEELTKVLLEWGLLGLIIASFAESFISPILPDLILIPLALANHEKAILYGLIATVTSVAGGAIGYWIGQKVGVKAARRLIPDKYICSVQDHVTGNAGWAIFLAAMSPIPYKFVCITAGALRIQWSVFMAVSFLGRAKRFLLEGILIFYFGPAAIDLFNQYSEAMMIGSVLVIAMVIVIVYFVKRAKKKTMMVKADTGN</sequence>
<dbReference type="PANTHER" id="PTHR42709">
    <property type="entry name" value="ALKALINE PHOSPHATASE LIKE PROTEIN"/>
    <property type="match status" value="1"/>
</dbReference>
<dbReference type="AlphaFoldDB" id="A0A4R1Q8D9"/>
<comment type="similarity">
    <text evidence="1">Belongs to the DedA family.</text>
</comment>
<keyword evidence="5" id="KW-1185">Reference proteome</keyword>
<dbReference type="InterPro" id="IPR032816">
    <property type="entry name" value="VTT_dom"/>
</dbReference>
<keyword evidence="2" id="KW-0812">Transmembrane</keyword>
<gene>
    <name evidence="4" type="ORF">EV210_105262</name>
</gene>
<dbReference type="Proteomes" id="UP000295063">
    <property type="component" value="Unassembled WGS sequence"/>
</dbReference>
<dbReference type="PANTHER" id="PTHR42709:SF11">
    <property type="entry name" value="DEDA FAMILY PROTEIN"/>
    <property type="match status" value="1"/>
</dbReference>
<feature type="transmembrane region" description="Helical" evidence="2">
    <location>
        <begin position="46"/>
        <end position="68"/>
    </location>
</feature>
<feature type="transmembrane region" description="Helical" evidence="2">
    <location>
        <begin position="139"/>
        <end position="157"/>
    </location>
</feature>
<keyword evidence="2" id="KW-1133">Transmembrane helix</keyword>
<dbReference type="EMBL" id="SLUI01000005">
    <property type="protein sequence ID" value="TCL37823.1"/>
    <property type="molecule type" value="Genomic_DNA"/>
</dbReference>
<dbReference type="Pfam" id="PF09335">
    <property type="entry name" value="VTT_dom"/>
    <property type="match status" value="1"/>
</dbReference>
<name>A0A4R1Q8D9_9FIRM</name>
<feature type="transmembrane region" description="Helical" evidence="2">
    <location>
        <begin position="163"/>
        <end position="182"/>
    </location>
</feature>
<proteinExistence type="inferred from homology"/>
<evidence type="ECO:0000259" key="3">
    <source>
        <dbReference type="Pfam" id="PF09335"/>
    </source>
</evidence>
<organism evidence="4 5">
    <name type="scientific">Anaerospora hongkongensis</name>
    <dbReference type="NCBI Taxonomy" id="244830"/>
    <lineage>
        <taxon>Bacteria</taxon>
        <taxon>Bacillati</taxon>
        <taxon>Bacillota</taxon>
        <taxon>Negativicutes</taxon>
        <taxon>Selenomonadales</taxon>
        <taxon>Sporomusaceae</taxon>
        <taxon>Anaerospora</taxon>
    </lineage>
</organism>
<feature type="domain" description="VTT" evidence="3">
    <location>
        <begin position="47"/>
        <end position="141"/>
    </location>
</feature>
<keyword evidence="2" id="KW-0472">Membrane</keyword>
<comment type="caution">
    <text evidence="4">The sequence shown here is derived from an EMBL/GenBank/DDBJ whole genome shotgun (WGS) entry which is preliminary data.</text>
</comment>
<evidence type="ECO:0000313" key="4">
    <source>
        <dbReference type="EMBL" id="TCL37823.1"/>
    </source>
</evidence>
<dbReference type="GO" id="GO:0005886">
    <property type="term" value="C:plasma membrane"/>
    <property type="evidence" value="ECO:0007669"/>
    <property type="project" value="TreeGrafter"/>
</dbReference>
<evidence type="ECO:0000313" key="5">
    <source>
        <dbReference type="Proteomes" id="UP000295063"/>
    </source>
</evidence>
<protein>
    <submittedName>
        <fullName evidence="4">Membrane protein YqaA with SNARE-associated domain</fullName>
    </submittedName>
</protein>
<dbReference type="RefSeq" id="WP_132078988.1">
    <property type="nucleotide sequence ID" value="NZ_DAMAKO010000003.1"/>
</dbReference>
<evidence type="ECO:0000256" key="1">
    <source>
        <dbReference type="ARBA" id="ARBA00010792"/>
    </source>
</evidence>
<accession>A0A4R1Q8D9</accession>
<dbReference type="InterPro" id="IPR051311">
    <property type="entry name" value="DedA_domain"/>
</dbReference>
<evidence type="ECO:0000256" key="2">
    <source>
        <dbReference type="SAM" id="Phobius"/>
    </source>
</evidence>
<reference evidence="4 5" key="1">
    <citation type="submission" date="2019-03" db="EMBL/GenBank/DDBJ databases">
        <title>Genomic Encyclopedia of Type Strains, Phase IV (KMG-IV): sequencing the most valuable type-strain genomes for metagenomic binning, comparative biology and taxonomic classification.</title>
        <authorList>
            <person name="Goeker M."/>
        </authorList>
    </citation>
    <scope>NUCLEOTIDE SEQUENCE [LARGE SCALE GENOMIC DNA]</scope>
    <source>
        <strain evidence="4 5">DSM 15969</strain>
    </source>
</reference>